<feature type="region of interest" description="Disordered" evidence="1">
    <location>
        <begin position="38"/>
        <end position="62"/>
    </location>
</feature>
<sequence length="62" mass="7389">MSSQRAFVDGGIVVVVFLRPHGLVFLLPFLSKTLVKQQKVEENLESNTRRRRRRRRRRKGRI</sequence>
<dbReference type="Proteomes" id="UP000639772">
    <property type="component" value="Chromosome 9"/>
</dbReference>
<proteinExistence type="predicted"/>
<evidence type="ECO:0008006" key="5">
    <source>
        <dbReference type="Google" id="ProtNLM"/>
    </source>
</evidence>
<feature type="transmembrane region" description="Helical" evidence="2">
    <location>
        <begin position="6"/>
        <end position="30"/>
    </location>
</feature>
<keyword evidence="2" id="KW-0472">Membrane</keyword>
<accession>A0A835QGV4</accession>
<evidence type="ECO:0000313" key="3">
    <source>
        <dbReference type="EMBL" id="KAG0469364.1"/>
    </source>
</evidence>
<keyword evidence="2" id="KW-0812">Transmembrane</keyword>
<evidence type="ECO:0000256" key="1">
    <source>
        <dbReference type="SAM" id="MobiDB-lite"/>
    </source>
</evidence>
<comment type="caution">
    <text evidence="3">The sequence shown here is derived from an EMBL/GenBank/DDBJ whole genome shotgun (WGS) entry which is preliminary data.</text>
</comment>
<evidence type="ECO:0000313" key="4">
    <source>
        <dbReference type="Proteomes" id="UP000639772"/>
    </source>
</evidence>
<evidence type="ECO:0000256" key="2">
    <source>
        <dbReference type="SAM" id="Phobius"/>
    </source>
</evidence>
<gene>
    <name evidence="3" type="ORF">HPP92_018692</name>
</gene>
<dbReference type="EMBL" id="JADCNM010000009">
    <property type="protein sequence ID" value="KAG0469364.1"/>
    <property type="molecule type" value="Genomic_DNA"/>
</dbReference>
<keyword evidence="2" id="KW-1133">Transmembrane helix</keyword>
<reference evidence="3 4" key="1">
    <citation type="journal article" date="2020" name="Nat. Food">
        <title>A phased Vanilla planifolia genome enables genetic improvement of flavour and production.</title>
        <authorList>
            <person name="Hasing T."/>
            <person name="Tang H."/>
            <person name="Brym M."/>
            <person name="Khazi F."/>
            <person name="Huang T."/>
            <person name="Chambers A.H."/>
        </authorList>
    </citation>
    <scope>NUCLEOTIDE SEQUENCE [LARGE SCALE GENOMIC DNA]</scope>
    <source>
        <tissue evidence="3">Leaf</tissue>
    </source>
</reference>
<protein>
    <recommendedName>
        <fullName evidence="5">Transmembrane protein</fullName>
    </recommendedName>
</protein>
<feature type="compositionally biased region" description="Basic residues" evidence="1">
    <location>
        <begin position="49"/>
        <end position="62"/>
    </location>
</feature>
<organism evidence="3 4">
    <name type="scientific">Vanilla planifolia</name>
    <name type="common">Vanilla</name>
    <dbReference type="NCBI Taxonomy" id="51239"/>
    <lineage>
        <taxon>Eukaryota</taxon>
        <taxon>Viridiplantae</taxon>
        <taxon>Streptophyta</taxon>
        <taxon>Embryophyta</taxon>
        <taxon>Tracheophyta</taxon>
        <taxon>Spermatophyta</taxon>
        <taxon>Magnoliopsida</taxon>
        <taxon>Liliopsida</taxon>
        <taxon>Asparagales</taxon>
        <taxon>Orchidaceae</taxon>
        <taxon>Vanilloideae</taxon>
        <taxon>Vanilleae</taxon>
        <taxon>Vanilla</taxon>
    </lineage>
</organism>
<name>A0A835QGV4_VANPL</name>
<dbReference type="AlphaFoldDB" id="A0A835QGV4"/>